<dbReference type="InterPro" id="IPR013128">
    <property type="entry name" value="Peptidase_C1A"/>
</dbReference>
<dbReference type="InterPro" id="IPR000668">
    <property type="entry name" value="Peptidase_C1A_C"/>
</dbReference>
<dbReference type="Proteomes" id="UP000005753">
    <property type="component" value="Chromosome"/>
</dbReference>
<organism evidence="3 4">
    <name type="scientific">Eubacterium cellulosolvens (strain ATCC 43171 / JCM 9499 / 6)</name>
    <name type="common">Cillobacterium cellulosolvens</name>
    <dbReference type="NCBI Taxonomy" id="633697"/>
    <lineage>
        <taxon>Bacteria</taxon>
        <taxon>Bacillati</taxon>
        <taxon>Bacillota</taxon>
        <taxon>Clostridia</taxon>
        <taxon>Eubacteriales</taxon>
        <taxon>Eubacteriaceae</taxon>
        <taxon>Eubacterium</taxon>
    </lineage>
</organism>
<evidence type="ECO:0000313" key="4">
    <source>
        <dbReference type="Proteomes" id="UP000005753"/>
    </source>
</evidence>
<dbReference type="CDD" id="cd02619">
    <property type="entry name" value="Peptidase_C1"/>
    <property type="match status" value="1"/>
</dbReference>
<reference evidence="3 4" key="2">
    <citation type="submission" date="2012-02" db="EMBL/GenBank/DDBJ databases">
        <title>Improved High-Quality Draft sequence of Eubacterium cellulosolvens 6.</title>
        <authorList>
            <consortium name="US DOE Joint Genome Institute"/>
            <person name="Lucas S."/>
            <person name="Han J."/>
            <person name="Lapidus A."/>
            <person name="Cheng J.-F."/>
            <person name="Goodwin L."/>
            <person name="Pitluck S."/>
            <person name="Peters L."/>
            <person name="Mikhailova N."/>
            <person name="Gu W."/>
            <person name="Detter J.C."/>
            <person name="Han C."/>
            <person name="Tapia R."/>
            <person name="Land M."/>
            <person name="Hauser L."/>
            <person name="Kyrpides N."/>
            <person name="Ivanova N."/>
            <person name="Pagani I."/>
            <person name="Johnson E."/>
            <person name="Mukhopadhyay B."/>
            <person name="Anderson I."/>
            <person name="Woyke T."/>
        </authorList>
    </citation>
    <scope>NUCLEOTIDE SEQUENCE [LARGE SCALE GENOMIC DNA]</scope>
    <source>
        <strain evidence="3 4">6</strain>
    </source>
</reference>
<reference evidence="3 4" key="1">
    <citation type="submission" date="2010-08" db="EMBL/GenBank/DDBJ databases">
        <authorList>
            <consortium name="US DOE Joint Genome Institute (JGI-PGF)"/>
            <person name="Lucas S."/>
            <person name="Copeland A."/>
            <person name="Lapidus A."/>
            <person name="Cheng J.-F."/>
            <person name="Bruce D."/>
            <person name="Goodwin L."/>
            <person name="Pitluck S."/>
            <person name="Land M.L."/>
            <person name="Hauser L."/>
            <person name="Chang Y.-J."/>
            <person name="Anderson I.J."/>
            <person name="Johnson E."/>
            <person name="Mulhopadhyay B."/>
            <person name="Kyrpides N."/>
            <person name="Woyke T.J."/>
        </authorList>
    </citation>
    <scope>NUCLEOTIDE SEQUENCE [LARGE SCALE GENOMIC DNA]</scope>
    <source>
        <strain evidence="3 4">6</strain>
    </source>
</reference>
<feature type="domain" description="Peptidase C1A papain C-terminal" evidence="2">
    <location>
        <begin position="90"/>
        <end position="333"/>
    </location>
</feature>
<comment type="similarity">
    <text evidence="1">Belongs to the peptidase C1 family.</text>
</comment>
<dbReference type="GO" id="GO:0006508">
    <property type="term" value="P:proteolysis"/>
    <property type="evidence" value="ECO:0007669"/>
    <property type="project" value="UniProtKB-KW"/>
</dbReference>
<evidence type="ECO:0000313" key="3">
    <source>
        <dbReference type="EMBL" id="EIM57614.1"/>
    </source>
</evidence>
<keyword evidence="3" id="KW-0645">Protease</keyword>
<sequence>MEKRKKIEIITLSAVMFLCGVIPSEAAVRGLDQNGLTSVKAEELTMEVGEDGLIEVGGNEEWKLPLELRNSADEFIGKAEDAQLVGSAELPSSYKNGKVTAIRNQSSSSLCWAFAATDTCRINGMKNGAMDGNDNYSPYHLSYAAHNQKTDCWVNDWIGGGGNNYMASSAMLNWEGPVLESTCRYPESFPLTRSGMKVSDTHLQSALSLTEPVPSDTGSRRYTDEERKLIREKAVDEIKSAIYRYGAVSVSFASSGRDSNTNSYYHELMTDANGLRKRTSSTHAVVLTGWNDDYATKAENPGAFLLKNSYGESFGDAGYAWISYEDASLSAPFVYICEDSDNGKHEYTEQFAYDGCGYGIMMSGFGGGYANVFTAKRRENIGAVGFYMPADGEYTVSLERNLKDGIPGTGKVVATASGTTELMGFCTVAFEDPVKISSGETFAVVVNSSSGGVTCQFYEGKSTTIKNVSAERGQSFVCVDGGSYLDAQDVTRWGVLNNACIKAYANPEKTSRIRYCELDPDGTASLYKTSNIQN</sequence>
<dbReference type="AlphaFoldDB" id="I5AUZ1"/>
<dbReference type="EMBL" id="CM001487">
    <property type="protein sequence ID" value="EIM57614.1"/>
    <property type="molecule type" value="Genomic_DNA"/>
</dbReference>
<gene>
    <name evidence="3" type="ORF">EubceDRAFT1_1839</name>
</gene>
<proteinExistence type="inferred from homology"/>
<evidence type="ECO:0000256" key="1">
    <source>
        <dbReference type="ARBA" id="ARBA00008455"/>
    </source>
</evidence>
<dbReference type="HOGENOM" id="CLU_509718_0_0_9"/>
<keyword evidence="3" id="KW-0378">Hydrolase</keyword>
<evidence type="ECO:0000259" key="2">
    <source>
        <dbReference type="SMART" id="SM00645"/>
    </source>
</evidence>
<accession>I5AUZ1</accession>
<dbReference type="SUPFAM" id="SSF54001">
    <property type="entry name" value="Cysteine proteinases"/>
    <property type="match status" value="1"/>
</dbReference>
<dbReference type="STRING" id="633697.EubceDRAFT1_1839"/>
<keyword evidence="4" id="KW-1185">Reference proteome</keyword>
<dbReference type="InterPro" id="IPR040528">
    <property type="entry name" value="Lectin-like"/>
</dbReference>
<dbReference type="Pfam" id="PF18560">
    <property type="entry name" value="Lectin_like"/>
    <property type="match status" value="1"/>
</dbReference>
<dbReference type="Pfam" id="PF00112">
    <property type="entry name" value="Peptidase_C1"/>
    <property type="match status" value="1"/>
</dbReference>
<dbReference type="GO" id="GO:0008234">
    <property type="term" value="F:cysteine-type peptidase activity"/>
    <property type="evidence" value="ECO:0007669"/>
    <property type="project" value="InterPro"/>
</dbReference>
<dbReference type="Gene3D" id="3.90.70.10">
    <property type="entry name" value="Cysteine proteinases"/>
    <property type="match status" value="1"/>
</dbReference>
<name>I5AUZ1_EUBC6</name>
<dbReference type="InterPro" id="IPR038765">
    <property type="entry name" value="Papain-like_cys_pep_sf"/>
</dbReference>
<dbReference type="SMART" id="SM00645">
    <property type="entry name" value="Pept_C1"/>
    <property type="match status" value="1"/>
</dbReference>
<protein>
    <submittedName>
        <fullName evidence="3">Cysteine protease</fullName>
    </submittedName>
</protein>
<dbReference type="PANTHER" id="PTHR12411">
    <property type="entry name" value="CYSTEINE PROTEASE FAMILY C1-RELATED"/>
    <property type="match status" value="1"/>
</dbReference>
<dbReference type="OrthoDB" id="3648721at2"/>
<dbReference type="eggNOG" id="COG4870">
    <property type="taxonomic scope" value="Bacteria"/>
</dbReference>